<protein>
    <submittedName>
        <fullName evidence="2">Uncharacterized protein</fullName>
    </submittedName>
</protein>
<evidence type="ECO:0000313" key="2">
    <source>
        <dbReference type="EMBL" id="MCD7464524.1"/>
    </source>
</evidence>
<dbReference type="EMBL" id="JACEIK010000973">
    <property type="protein sequence ID" value="MCD7464524.1"/>
    <property type="molecule type" value="Genomic_DNA"/>
</dbReference>
<sequence>MENPTEEIVKLDNCDDKKDGEINGTLNNQLSLTNSRVKHTQAHYGKKDVMSTNNNTQQELDENGSTRLIMGSYPSSKSEVVAADIRTITSSLNGIPIVKKNVSPIRKLPDIVTHNRREEQIKEIDGILTGKTKKEELQNSGHQTSQQLGSVSNKANKKLNKGSDIQQLAGVLTRRDDTRINNK</sequence>
<feature type="compositionally biased region" description="Polar residues" evidence="1">
    <location>
        <begin position="138"/>
        <end position="154"/>
    </location>
</feature>
<proteinExistence type="predicted"/>
<dbReference type="Proteomes" id="UP000823775">
    <property type="component" value="Unassembled WGS sequence"/>
</dbReference>
<comment type="caution">
    <text evidence="2">The sequence shown here is derived from an EMBL/GenBank/DDBJ whole genome shotgun (WGS) entry which is preliminary data.</text>
</comment>
<gene>
    <name evidence="2" type="ORF">HAX54_052934</name>
</gene>
<evidence type="ECO:0000313" key="3">
    <source>
        <dbReference type="Proteomes" id="UP000823775"/>
    </source>
</evidence>
<reference evidence="2 3" key="1">
    <citation type="journal article" date="2021" name="BMC Genomics">
        <title>Datura genome reveals duplications of psychoactive alkaloid biosynthetic genes and high mutation rate following tissue culture.</title>
        <authorList>
            <person name="Rajewski A."/>
            <person name="Carter-House D."/>
            <person name="Stajich J."/>
            <person name="Litt A."/>
        </authorList>
    </citation>
    <scope>NUCLEOTIDE SEQUENCE [LARGE SCALE GENOMIC DNA]</scope>
    <source>
        <strain evidence="2">AR-01</strain>
    </source>
</reference>
<accession>A0ABS8T0K2</accession>
<evidence type="ECO:0000256" key="1">
    <source>
        <dbReference type="SAM" id="MobiDB-lite"/>
    </source>
</evidence>
<keyword evidence="3" id="KW-1185">Reference proteome</keyword>
<name>A0ABS8T0K2_DATST</name>
<feature type="region of interest" description="Disordered" evidence="1">
    <location>
        <begin position="135"/>
        <end position="167"/>
    </location>
</feature>
<organism evidence="2 3">
    <name type="scientific">Datura stramonium</name>
    <name type="common">Jimsonweed</name>
    <name type="synonym">Common thornapple</name>
    <dbReference type="NCBI Taxonomy" id="4076"/>
    <lineage>
        <taxon>Eukaryota</taxon>
        <taxon>Viridiplantae</taxon>
        <taxon>Streptophyta</taxon>
        <taxon>Embryophyta</taxon>
        <taxon>Tracheophyta</taxon>
        <taxon>Spermatophyta</taxon>
        <taxon>Magnoliopsida</taxon>
        <taxon>eudicotyledons</taxon>
        <taxon>Gunneridae</taxon>
        <taxon>Pentapetalae</taxon>
        <taxon>asterids</taxon>
        <taxon>lamiids</taxon>
        <taxon>Solanales</taxon>
        <taxon>Solanaceae</taxon>
        <taxon>Solanoideae</taxon>
        <taxon>Datureae</taxon>
        <taxon>Datura</taxon>
    </lineage>
</organism>